<organism evidence="2 3">
    <name type="scientific">Vitis vinifera</name>
    <name type="common">Grape</name>
    <dbReference type="NCBI Taxonomy" id="29760"/>
    <lineage>
        <taxon>Eukaryota</taxon>
        <taxon>Viridiplantae</taxon>
        <taxon>Streptophyta</taxon>
        <taxon>Embryophyta</taxon>
        <taxon>Tracheophyta</taxon>
        <taxon>Spermatophyta</taxon>
        <taxon>Magnoliopsida</taxon>
        <taxon>eudicotyledons</taxon>
        <taxon>Gunneridae</taxon>
        <taxon>Pentapetalae</taxon>
        <taxon>rosids</taxon>
        <taxon>Vitales</taxon>
        <taxon>Vitaceae</taxon>
        <taxon>Viteae</taxon>
        <taxon>Vitis</taxon>
    </lineage>
</organism>
<reference evidence="2 3" key="1">
    <citation type="journal article" date="2018" name="PLoS Genet.">
        <title>Population sequencing reveals clonal diversity and ancestral inbreeding in the grapevine cultivar Chardonnay.</title>
        <authorList>
            <person name="Roach M.J."/>
            <person name="Johnson D.L."/>
            <person name="Bohlmann J."/>
            <person name="van Vuuren H.J."/>
            <person name="Jones S.J."/>
            <person name="Pretorius I.S."/>
            <person name="Schmidt S.A."/>
            <person name="Borneman A.R."/>
        </authorList>
    </citation>
    <scope>NUCLEOTIDE SEQUENCE [LARGE SCALE GENOMIC DNA]</scope>
    <source>
        <strain evidence="3">cv. Chardonnay</strain>
        <tissue evidence="2">Leaf</tissue>
    </source>
</reference>
<proteinExistence type="predicted"/>
<dbReference type="EMBL" id="QGNW01000195">
    <property type="protein sequence ID" value="RVW86254.1"/>
    <property type="molecule type" value="Genomic_DNA"/>
</dbReference>
<feature type="transmembrane region" description="Helical" evidence="1">
    <location>
        <begin position="86"/>
        <end position="107"/>
    </location>
</feature>
<keyword evidence="1" id="KW-1133">Transmembrane helix</keyword>
<gene>
    <name evidence="2" type="ORF">CK203_043277</name>
</gene>
<dbReference type="AlphaFoldDB" id="A0A438HP78"/>
<evidence type="ECO:0000313" key="2">
    <source>
        <dbReference type="EMBL" id="RVW86254.1"/>
    </source>
</evidence>
<dbReference type="Proteomes" id="UP000288805">
    <property type="component" value="Unassembled WGS sequence"/>
</dbReference>
<keyword evidence="1" id="KW-0812">Transmembrane</keyword>
<evidence type="ECO:0000256" key="1">
    <source>
        <dbReference type="SAM" id="Phobius"/>
    </source>
</evidence>
<evidence type="ECO:0000313" key="3">
    <source>
        <dbReference type="Proteomes" id="UP000288805"/>
    </source>
</evidence>
<name>A0A438HP78_VITVI</name>
<comment type="caution">
    <text evidence="2">The sequence shown here is derived from an EMBL/GenBank/DDBJ whole genome shotgun (WGS) entry which is preliminary data.</text>
</comment>
<accession>A0A438HP78</accession>
<keyword evidence="1" id="KW-0472">Membrane</keyword>
<sequence>MRGSACVEVMTTLHGSAPSLRRRAEGCVLPEDPPIRTPSLHVGVSEGLQSLFSYSSDPIFPLFSLQLRVLGDRYELSMVGQFVSSWMHLPVSVQTIIHFILFLYRILIRFSPCQDQISFAVWTHLLGSELRAD</sequence>
<protein>
    <submittedName>
        <fullName evidence="2">Uncharacterized protein</fullName>
    </submittedName>
</protein>